<sequence>MITGITCGLQRTIEVSLHHSTRLFQRGTHYNFHTILGKQVTGTLSHTAANNQVATLFLHPFGIKTGLVSRRNDATFRYNLIILHFCKIKHFTMSKMGTQHSCCYRHYNDFFHYTN</sequence>
<gene>
    <name evidence="1" type="ORF">EVA_15127</name>
</gene>
<evidence type="ECO:0000313" key="1">
    <source>
        <dbReference type="EMBL" id="EJW96762.1"/>
    </source>
</evidence>
<comment type="caution">
    <text evidence="1">The sequence shown here is derived from an EMBL/GenBank/DDBJ whole genome shotgun (WGS) entry which is preliminary data.</text>
</comment>
<name>J9G4M1_9ZZZZ</name>
<reference evidence="1" key="1">
    <citation type="journal article" date="2012" name="PLoS ONE">
        <title>Gene sets for utilization of primary and secondary nutrition supplies in the distal gut of endangered iberian lynx.</title>
        <authorList>
            <person name="Alcaide M."/>
            <person name="Messina E."/>
            <person name="Richter M."/>
            <person name="Bargiela R."/>
            <person name="Peplies J."/>
            <person name="Huws S.A."/>
            <person name="Newbold C.J."/>
            <person name="Golyshin P.N."/>
            <person name="Simon M.A."/>
            <person name="Lopez G."/>
            <person name="Yakimov M.M."/>
            <person name="Ferrer M."/>
        </authorList>
    </citation>
    <scope>NUCLEOTIDE SEQUENCE</scope>
</reference>
<accession>J9G4M1</accession>
<dbReference type="AlphaFoldDB" id="J9G4M1"/>
<dbReference type="EMBL" id="AMCI01005116">
    <property type="protein sequence ID" value="EJW96762.1"/>
    <property type="molecule type" value="Genomic_DNA"/>
</dbReference>
<protein>
    <submittedName>
        <fullName evidence="1">Uncharacterized protein</fullName>
    </submittedName>
</protein>
<proteinExistence type="predicted"/>
<organism evidence="1">
    <name type="scientific">gut metagenome</name>
    <dbReference type="NCBI Taxonomy" id="749906"/>
    <lineage>
        <taxon>unclassified sequences</taxon>
        <taxon>metagenomes</taxon>
        <taxon>organismal metagenomes</taxon>
    </lineage>
</organism>